<reference evidence="5 6" key="1">
    <citation type="submission" date="2024-01" db="EMBL/GenBank/DDBJ databases">
        <authorList>
            <person name="Waweru B."/>
        </authorList>
    </citation>
    <scope>NUCLEOTIDE SEQUENCE [LARGE SCALE GENOMIC DNA]</scope>
</reference>
<comment type="subcellular location">
    <subcellularLocation>
        <location evidence="1">Nucleus</location>
    </subcellularLocation>
</comment>
<dbReference type="PANTHER" id="PTHR15367">
    <property type="entry name" value="DNA-DIRECTED RNA POLYMERASE III"/>
    <property type="match status" value="1"/>
</dbReference>
<name>A0AAV1SFA3_9ROSI</name>
<comment type="similarity">
    <text evidence="2">Belongs to the eukaryotic RPC7 RNA polymerase subunit family.</text>
</comment>
<feature type="compositionally biased region" description="Acidic residues" evidence="4">
    <location>
        <begin position="422"/>
        <end position="452"/>
    </location>
</feature>
<dbReference type="Gene3D" id="3.30.200.20">
    <property type="entry name" value="Phosphorylase Kinase, domain 1"/>
    <property type="match status" value="1"/>
</dbReference>
<evidence type="ECO:0000256" key="3">
    <source>
        <dbReference type="ARBA" id="ARBA00023242"/>
    </source>
</evidence>
<evidence type="ECO:0000313" key="5">
    <source>
        <dbReference type="EMBL" id="CAK7348877.1"/>
    </source>
</evidence>
<dbReference type="InterPro" id="IPR024661">
    <property type="entry name" value="RNA_pol_III_Rpc31"/>
</dbReference>
<dbReference type="GO" id="GO:0006383">
    <property type="term" value="P:transcription by RNA polymerase III"/>
    <property type="evidence" value="ECO:0007669"/>
    <property type="project" value="InterPro"/>
</dbReference>
<dbReference type="EMBL" id="CAWUPB010001173">
    <property type="protein sequence ID" value="CAK7348877.1"/>
    <property type="molecule type" value="Genomic_DNA"/>
</dbReference>
<evidence type="ECO:0000256" key="2">
    <source>
        <dbReference type="ARBA" id="ARBA00008352"/>
    </source>
</evidence>
<protein>
    <recommendedName>
        <fullName evidence="7">Protein kinase domain-containing protein</fullName>
    </recommendedName>
</protein>
<keyword evidence="3" id="KW-0539">Nucleus</keyword>
<dbReference type="GO" id="GO:0005666">
    <property type="term" value="C:RNA polymerase III complex"/>
    <property type="evidence" value="ECO:0007669"/>
    <property type="project" value="TreeGrafter"/>
</dbReference>
<organism evidence="5 6">
    <name type="scientific">Dovyalis caffra</name>
    <dbReference type="NCBI Taxonomy" id="77055"/>
    <lineage>
        <taxon>Eukaryota</taxon>
        <taxon>Viridiplantae</taxon>
        <taxon>Streptophyta</taxon>
        <taxon>Embryophyta</taxon>
        <taxon>Tracheophyta</taxon>
        <taxon>Spermatophyta</taxon>
        <taxon>Magnoliopsida</taxon>
        <taxon>eudicotyledons</taxon>
        <taxon>Gunneridae</taxon>
        <taxon>Pentapetalae</taxon>
        <taxon>rosids</taxon>
        <taxon>fabids</taxon>
        <taxon>Malpighiales</taxon>
        <taxon>Salicaceae</taxon>
        <taxon>Flacourtieae</taxon>
        <taxon>Dovyalis</taxon>
    </lineage>
</organism>
<comment type="caution">
    <text evidence="5">The sequence shown here is derived from an EMBL/GenBank/DDBJ whole genome shotgun (WGS) entry which is preliminary data.</text>
</comment>
<keyword evidence="6" id="KW-1185">Reference proteome</keyword>
<dbReference type="Pfam" id="PF11705">
    <property type="entry name" value="RNA_pol_3_Rpc31"/>
    <property type="match status" value="1"/>
</dbReference>
<dbReference type="Proteomes" id="UP001314170">
    <property type="component" value="Unassembled WGS sequence"/>
</dbReference>
<evidence type="ECO:0008006" key="7">
    <source>
        <dbReference type="Google" id="ProtNLM"/>
    </source>
</evidence>
<gene>
    <name evidence="5" type="ORF">DCAF_LOCUS21586</name>
</gene>
<feature type="region of interest" description="Disordered" evidence="4">
    <location>
        <begin position="413"/>
        <end position="477"/>
    </location>
</feature>
<sequence length="498" mass="56707">MKRMALPSLQISTMPELLPQGTLPLPPASPTQTTLVTAKYLSARKTHASRSSPVKVGRSSFLGCISFSTILSTKAETSDREGGYESIYKGFPSSPPVSIKMLNPDSIQGPAEFKQEDGKNYVLKKIMKQSVYIMIYTATSAAFIQVDVLSKLRHPDVVTLVRACSEEVMQDPRVAADVFTYEAAGFTCEVIQDPQVANRLSSGVLGLADIYSLFNLSYTLKKKIKGQFSEIPIKETPKTFLSIHAFHSLTQSFPELERPMSWRGRGRGRGYGGRFHPGRVPQNQKPFILYPDDNIVLPELPDILFEKDIKKQELVQQKFLVSKDVKLTEFWKNSPYYLQENSGDIAIEKAFQNERFSDRFRLKSSNKRPLSDYLELKKGNFPRDLLVGMKRRGQKKVKWDFKREDRMFKDWEKSEANRGDFEENDSEDEEEEEEEEEKGEEGSEEEDDEYDSDGDKSPLSSDGDYGRGEGFDDDEDDFNPLLMMILVTRDLSINFPNF</sequence>
<evidence type="ECO:0000256" key="1">
    <source>
        <dbReference type="ARBA" id="ARBA00004123"/>
    </source>
</evidence>
<dbReference type="AlphaFoldDB" id="A0AAV1SFA3"/>
<evidence type="ECO:0000313" key="6">
    <source>
        <dbReference type="Proteomes" id="UP001314170"/>
    </source>
</evidence>
<accession>A0AAV1SFA3</accession>
<proteinExistence type="inferred from homology"/>
<dbReference type="PANTHER" id="PTHR15367:SF2">
    <property type="entry name" value="DNA-DIRECTED RNA POLYMERASE III SUBUNIT"/>
    <property type="match status" value="1"/>
</dbReference>
<evidence type="ECO:0000256" key="4">
    <source>
        <dbReference type="SAM" id="MobiDB-lite"/>
    </source>
</evidence>